<proteinExistence type="predicted"/>
<dbReference type="Proteomes" id="UP000628984">
    <property type="component" value="Unassembled WGS sequence"/>
</dbReference>
<evidence type="ECO:0000313" key="1">
    <source>
        <dbReference type="EMBL" id="GGW37222.1"/>
    </source>
</evidence>
<reference evidence="1" key="2">
    <citation type="submission" date="2020-09" db="EMBL/GenBank/DDBJ databases">
        <authorList>
            <person name="Sun Q."/>
            <person name="Kim S."/>
        </authorList>
    </citation>
    <scope>NUCLEOTIDE SEQUENCE</scope>
    <source>
        <strain evidence="1">KCTC 23714</strain>
    </source>
</reference>
<sequence length="237" mass="26511">MQMNHASFSRSPDLRRALKRGLARQAITQATPCSADLPALLRTAAALRPNRKGLERLVLRLRQEPGVVRAALMASDRGVSLILRLVRNVVARVEGTEVFHETGLIYLRARIAVEGGRVAVHLSAISFCQHALERLVERSQRPLDQPLLPAIDAEVLVLLRDWDKDMLIEDSGDQYYRAAAGGVWAGSHDQMALETDWGLTAAEPTLPIFSVRTFLSEAEMRPTLWLRWNDDPTCRVM</sequence>
<dbReference type="RefSeq" id="WP_189634413.1">
    <property type="nucleotide sequence ID" value="NZ_BMYQ01000009.1"/>
</dbReference>
<accession>A0A918IXP2</accession>
<comment type="caution">
    <text evidence="1">The sequence shown here is derived from an EMBL/GenBank/DDBJ whole genome shotgun (WGS) entry which is preliminary data.</text>
</comment>
<reference evidence="1" key="1">
    <citation type="journal article" date="2014" name="Int. J. Syst. Evol. Microbiol.">
        <title>Complete genome sequence of Corynebacterium casei LMG S-19264T (=DSM 44701T), isolated from a smear-ripened cheese.</title>
        <authorList>
            <consortium name="US DOE Joint Genome Institute (JGI-PGF)"/>
            <person name="Walter F."/>
            <person name="Albersmeier A."/>
            <person name="Kalinowski J."/>
            <person name="Ruckert C."/>
        </authorList>
    </citation>
    <scope>NUCLEOTIDE SEQUENCE</scope>
    <source>
        <strain evidence="1">KCTC 23714</strain>
    </source>
</reference>
<name>A0A918IXP2_9RHOB</name>
<dbReference type="AlphaFoldDB" id="A0A918IXP2"/>
<dbReference type="EMBL" id="BMYQ01000009">
    <property type="protein sequence ID" value="GGW37222.1"/>
    <property type="molecule type" value="Genomic_DNA"/>
</dbReference>
<gene>
    <name evidence="1" type="ORF">GCM10011452_27000</name>
</gene>
<organism evidence="1 2">
    <name type="scientific">Gemmobacter lanyuensis</name>
    <dbReference type="NCBI Taxonomy" id="1054497"/>
    <lineage>
        <taxon>Bacteria</taxon>
        <taxon>Pseudomonadati</taxon>
        <taxon>Pseudomonadota</taxon>
        <taxon>Alphaproteobacteria</taxon>
        <taxon>Rhodobacterales</taxon>
        <taxon>Paracoccaceae</taxon>
        <taxon>Gemmobacter</taxon>
    </lineage>
</organism>
<protein>
    <submittedName>
        <fullName evidence="1">Uncharacterized protein</fullName>
    </submittedName>
</protein>
<keyword evidence="2" id="KW-1185">Reference proteome</keyword>
<evidence type="ECO:0000313" key="2">
    <source>
        <dbReference type="Proteomes" id="UP000628984"/>
    </source>
</evidence>